<keyword evidence="2" id="KW-1185">Reference proteome</keyword>
<evidence type="ECO:0000313" key="2">
    <source>
        <dbReference type="Proteomes" id="UP000789396"/>
    </source>
</evidence>
<evidence type="ECO:0000313" key="1">
    <source>
        <dbReference type="EMBL" id="CAG8802038.1"/>
    </source>
</evidence>
<organism evidence="1 2">
    <name type="scientific">Racocetra fulgida</name>
    <dbReference type="NCBI Taxonomy" id="60492"/>
    <lineage>
        <taxon>Eukaryota</taxon>
        <taxon>Fungi</taxon>
        <taxon>Fungi incertae sedis</taxon>
        <taxon>Mucoromycota</taxon>
        <taxon>Glomeromycotina</taxon>
        <taxon>Glomeromycetes</taxon>
        <taxon>Diversisporales</taxon>
        <taxon>Gigasporaceae</taxon>
        <taxon>Racocetra</taxon>
    </lineage>
</organism>
<dbReference type="Proteomes" id="UP000789396">
    <property type="component" value="Unassembled WGS sequence"/>
</dbReference>
<accession>A0A9N9PAE4</accession>
<feature type="non-terminal residue" evidence="1">
    <location>
        <position position="1"/>
    </location>
</feature>
<protein>
    <submittedName>
        <fullName evidence="1">4363_t:CDS:1</fullName>
    </submittedName>
</protein>
<gene>
    <name evidence="1" type="ORF">RFULGI_LOCUS17838</name>
</gene>
<dbReference type="EMBL" id="CAJVPZ010073141">
    <property type="protein sequence ID" value="CAG8802038.1"/>
    <property type="molecule type" value="Genomic_DNA"/>
</dbReference>
<proteinExistence type="predicted"/>
<comment type="caution">
    <text evidence="1">The sequence shown here is derived from an EMBL/GenBank/DDBJ whole genome shotgun (WGS) entry which is preliminary data.</text>
</comment>
<dbReference type="OrthoDB" id="10299835at2759"/>
<reference evidence="1" key="1">
    <citation type="submission" date="2021-06" db="EMBL/GenBank/DDBJ databases">
        <authorList>
            <person name="Kallberg Y."/>
            <person name="Tangrot J."/>
            <person name="Rosling A."/>
        </authorList>
    </citation>
    <scope>NUCLEOTIDE SEQUENCE</scope>
    <source>
        <strain evidence="1">IN212</strain>
    </source>
</reference>
<name>A0A9N9PAE4_9GLOM</name>
<feature type="non-terminal residue" evidence="1">
    <location>
        <position position="52"/>
    </location>
</feature>
<dbReference type="AlphaFoldDB" id="A0A9N9PAE4"/>
<sequence>NKAADIVLNTMRQERSMISNEWREPVMPHIKNDFKRIELWKRVEKCIQKNPM</sequence>